<dbReference type="KEGG" id="hjo:AY555_10960"/>
<organism evidence="1 2">
    <name type="scientific">Haematospirillum jordaniae</name>
    <dbReference type="NCBI Taxonomy" id="1549855"/>
    <lineage>
        <taxon>Bacteria</taxon>
        <taxon>Pseudomonadati</taxon>
        <taxon>Pseudomonadota</taxon>
        <taxon>Alphaproteobacteria</taxon>
        <taxon>Rhodospirillales</taxon>
        <taxon>Novispirillaceae</taxon>
        <taxon>Haematospirillum</taxon>
    </lineage>
</organism>
<evidence type="ECO:0000313" key="1">
    <source>
        <dbReference type="EMBL" id="AMW35882.1"/>
    </source>
</evidence>
<dbReference type="SUPFAM" id="SSF53335">
    <property type="entry name" value="S-adenosyl-L-methionine-dependent methyltransferases"/>
    <property type="match status" value="1"/>
</dbReference>
<sequence length="242" mass="28002">MAQARQVNPEWYREEQPPEAVSPWRHHLKKRRLYVSACIRRELQRRGLERATRLLDLGCGDGTNLVWLRDFTESLYGSDYNVIRLARACARMPDAKLFLGDILDYPVVDGFFDVVYFNHVIEHIPDDEAALATAYRILAPGGLLVLGTPNEGAWWWQLAYKRAPEIRKTTDHVNFYTAETIGRKLEGAGFRVFEVKHMGWGPPDWHLDGQWRQHKWVDDLFEGVGRVLLPRQASSLYLLATK</sequence>
<reference evidence="1 2" key="1">
    <citation type="submission" date="2016-02" db="EMBL/GenBank/DDBJ databases">
        <title>Complete Genome of H5569, the type strain of the newly described species Haematospirillium jordaniae.</title>
        <authorList>
            <person name="Nicholson A.C."/>
            <person name="Humrighouse B.W."/>
            <person name="Loparov V."/>
            <person name="McQuiston J.R."/>
        </authorList>
    </citation>
    <scope>NUCLEOTIDE SEQUENCE [LARGE SCALE GENOMIC DNA]</scope>
    <source>
        <strain evidence="1 2">H5569</strain>
        <plasmid evidence="2">Plasmid unnamed 2</plasmid>
    </source>
</reference>
<keyword evidence="2" id="KW-1185">Reference proteome</keyword>
<evidence type="ECO:0008006" key="3">
    <source>
        <dbReference type="Google" id="ProtNLM"/>
    </source>
</evidence>
<dbReference type="EMBL" id="CP014527">
    <property type="protein sequence ID" value="AMW35882.1"/>
    <property type="molecule type" value="Genomic_DNA"/>
</dbReference>
<evidence type="ECO:0000313" key="2">
    <source>
        <dbReference type="Proteomes" id="UP000076066"/>
    </source>
</evidence>
<dbReference type="Gene3D" id="3.40.50.150">
    <property type="entry name" value="Vaccinia Virus protein VP39"/>
    <property type="match status" value="1"/>
</dbReference>
<gene>
    <name evidence="1" type="ORF">AY555_10960</name>
</gene>
<dbReference type="AlphaFoldDB" id="A0A145VRF7"/>
<dbReference type="InterPro" id="IPR029063">
    <property type="entry name" value="SAM-dependent_MTases_sf"/>
</dbReference>
<geneLocation type="plasmid" evidence="1 2">
    <name>unnamed 2</name>
</geneLocation>
<name>A0A145VRF7_9PROT</name>
<protein>
    <recommendedName>
        <fullName evidence="3">Methyltransferase type 11 domain-containing protein</fullName>
    </recommendedName>
</protein>
<accession>A0A145VRF7</accession>
<proteinExistence type="predicted"/>
<dbReference type="CDD" id="cd02440">
    <property type="entry name" value="AdoMet_MTases"/>
    <property type="match status" value="1"/>
</dbReference>
<keyword evidence="1" id="KW-0614">Plasmid</keyword>
<dbReference type="PANTHER" id="PTHR43861">
    <property type="entry name" value="TRANS-ACONITATE 2-METHYLTRANSFERASE-RELATED"/>
    <property type="match status" value="1"/>
</dbReference>
<dbReference type="Proteomes" id="UP000076066">
    <property type="component" value="Plasmid unnamed 2"/>
</dbReference>
<dbReference type="Pfam" id="PF13489">
    <property type="entry name" value="Methyltransf_23"/>
    <property type="match status" value="1"/>
</dbReference>